<dbReference type="PROSITE" id="PS50011">
    <property type="entry name" value="PROTEIN_KINASE_DOM"/>
    <property type="match status" value="1"/>
</dbReference>
<dbReference type="InterPro" id="IPR008271">
    <property type="entry name" value="Ser/Thr_kinase_AS"/>
</dbReference>
<sequence length="911" mass="99704">MTDNGAYYRWRFGEVQFDEAQLELRVSGLPVDLEQKPLQVLSLLLRHAGEVVTKDELFDTVWQGRVTVDHVLATAVGKVRKALGEDGAKAIITVPRVGYRLLASVERVAVGRGHASQMDLNPGAAVPGREHFRLERQLSPSGSSEVWLARHAKTGETRVYKFSPDGSRLSSLKREATLFRVLHESLGERDDFVRIIDWNFENAPFFLECAFGGISLAEWQSTQALQGMALDERLTFFLGICDTVAAAHSVGVLHKDLKPGNILVTDHGGHWHTCLTDFGSSRLLEPGRLDELGITNLGLTLTQGIGSDSSSSGTPLYLAPELIAGKAPTVQSDVYALGVMLYQLLIGDFSRPMAPGWERDLDHDLLKEDIAQTTDGNPARRLASVSELIERIRTLDQRKGELQHIAQSEQRARLAEQALERARAKQPWVGATAIALVAGLAIALVLLSQSREARIQAELERKRAEAVVSFLTEDIIGGANPDRAGHERNPTIEELVAIAAENVEDRFSGEVAVQAAVWRAMGTAAYAVSQFRNAAQYFGMAAVKAESVFGAGDARTLIARYALAEAQSAIGTSESVHNANQILDRADRIAGQRLLEDSQLALRANLARARFHFNNHQRGAALQYLERTAELQRKLQPEAHVARFATESKITEVLLRQGKAEIAMRKAESLLDEMRRTPIRGGQELRATVGLILARSLKAQRRFAAALEAAQTALSDSLAATGAHSRTSLNIRSQLAAIYDELGDCERALALMHEVSAGSAQRMGANSRFALIERGNLGLKEYECGNEERGLAIVAEVGERLRVAFGNEDAASQAFRVFHAEVDAREGRYDRALSTLVSLQPDRLTTAMSEPEWVARLDAIRGIALVGKGQYDEANALFETAIPQLVQLNGDPEAIAVYRNAWATAREARAQ</sequence>
<dbReference type="Pfam" id="PF00486">
    <property type="entry name" value="Trans_reg_C"/>
    <property type="match status" value="1"/>
</dbReference>
<dbReference type="EMBL" id="JAVRIC010000002">
    <property type="protein sequence ID" value="MDT0496040.1"/>
    <property type="molecule type" value="Genomic_DNA"/>
</dbReference>
<gene>
    <name evidence="9" type="ORF">RM530_01490</name>
</gene>
<evidence type="ECO:0000256" key="6">
    <source>
        <dbReference type="PROSITE-ProRule" id="PRU01091"/>
    </source>
</evidence>
<dbReference type="SUPFAM" id="SSF56112">
    <property type="entry name" value="Protein kinase-like (PK-like)"/>
    <property type="match status" value="1"/>
</dbReference>
<evidence type="ECO:0000256" key="1">
    <source>
        <dbReference type="ARBA" id="ARBA00022679"/>
    </source>
</evidence>
<dbReference type="InterPro" id="IPR016032">
    <property type="entry name" value="Sig_transdc_resp-reg_C-effctor"/>
</dbReference>
<keyword evidence="10" id="KW-1185">Reference proteome</keyword>
<keyword evidence="4" id="KW-0067">ATP-binding</keyword>
<dbReference type="InterPro" id="IPR011009">
    <property type="entry name" value="Kinase-like_dom_sf"/>
</dbReference>
<name>A0ABU2WDU1_9GAMM</name>
<evidence type="ECO:0000259" key="7">
    <source>
        <dbReference type="PROSITE" id="PS50011"/>
    </source>
</evidence>
<evidence type="ECO:0000256" key="4">
    <source>
        <dbReference type="ARBA" id="ARBA00022840"/>
    </source>
</evidence>
<dbReference type="RefSeq" id="WP_311363435.1">
    <property type="nucleotide sequence ID" value="NZ_JAVRIC010000002.1"/>
</dbReference>
<comment type="caution">
    <text evidence="9">The sequence shown here is derived from an EMBL/GenBank/DDBJ whole genome shotgun (WGS) entry which is preliminary data.</text>
</comment>
<dbReference type="SUPFAM" id="SSF46894">
    <property type="entry name" value="C-terminal effector domain of the bipartite response regulators"/>
    <property type="match status" value="1"/>
</dbReference>
<dbReference type="PROSITE" id="PS51755">
    <property type="entry name" value="OMPR_PHOB"/>
    <property type="match status" value="1"/>
</dbReference>
<protein>
    <submittedName>
        <fullName evidence="9">Winged helix-turn-helix domain-containing protein</fullName>
    </submittedName>
</protein>
<feature type="domain" description="Protein kinase" evidence="7">
    <location>
        <begin position="132"/>
        <end position="429"/>
    </location>
</feature>
<dbReference type="Proteomes" id="UP001254608">
    <property type="component" value="Unassembled WGS sequence"/>
</dbReference>
<dbReference type="InterPro" id="IPR011990">
    <property type="entry name" value="TPR-like_helical_dom_sf"/>
</dbReference>
<dbReference type="Gene3D" id="1.25.40.10">
    <property type="entry name" value="Tetratricopeptide repeat domain"/>
    <property type="match status" value="2"/>
</dbReference>
<dbReference type="PROSITE" id="PS00108">
    <property type="entry name" value="PROTEIN_KINASE_ST"/>
    <property type="match status" value="1"/>
</dbReference>
<dbReference type="SUPFAM" id="SSF48452">
    <property type="entry name" value="TPR-like"/>
    <property type="match status" value="1"/>
</dbReference>
<dbReference type="SMART" id="SM00862">
    <property type="entry name" value="Trans_reg_C"/>
    <property type="match status" value="1"/>
</dbReference>
<dbReference type="Gene3D" id="1.10.510.10">
    <property type="entry name" value="Transferase(Phosphotransferase) domain 1"/>
    <property type="match status" value="1"/>
</dbReference>
<dbReference type="InterPro" id="IPR001867">
    <property type="entry name" value="OmpR/PhoB-type_DNA-bd"/>
</dbReference>
<organism evidence="9 10">
    <name type="scientific">Banduia mediterranea</name>
    <dbReference type="NCBI Taxonomy" id="3075609"/>
    <lineage>
        <taxon>Bacteria</taxon>
        <taxon>Pseudomonadati</taxon>
        <taxon>Pseudomonadota</taxon>
        <taxon>Gammaproteobacteria</taxon>
        <taxon>Nevskiales</taxon>
        <taxon>Algiphilaceae</taxon>
        <taxon>Banduia</taxon>
    </lineage>
</organism>
<accession>A0ABU2WDU1</accession>
<evidence type="ECO:0000313" key="9">
    <source>
        <dbReference type="EMBL" id="MDT0496040.1"/>
    </source>
</evidence>
<evidence type="ECO:0000256" key="5">
    <source>
        <dbReference type="ARBA" id="ARBA00023125"/>
    </source>
</evidence>
<dbReference type="CDD" id="cd00383">
    <property type="entry name" value="trans_reg_C"/>
    <property type="match status" value="1"/>
</dbReference>
<evidence type="ECO:0000313" key="10">
    <source>
        <dbReference type="Proteomes" id="UP001254608"/>
    </source>
</evidence>
<dbReference type="PANTHER" id="PTHR43289:SF6">
    <property type="entry name" value="SERINE_THREONINE-PROTEIN KINASE NEKL-3"/>
    <property type="match status" value="1"/>
</dbReference>
<dbReference type="Gene3D" id="1.10.10.10">
    <property type="entry name" value="Winged helix-like DNA-binding domain superfamily/Winged helix DNA-binding domain"/>
    <property type="match status" value="1"/>
</dbReference>
<dbReference type="PANTHER" id="PTHR43289">
    <property type="entry name" value="MITOGEN-ACTIVATED PROTEIN KINASE KINASE KINASE 20-RELATED"/>
    <property type="match status" value="1"/>
</dbReference>
<keyword evidence="1" id="KW-0808">Transferase</keyword>
<keyword evidence="2" id="KW-0547">Nucleotide-binding</keyword>
<reference evidence="9 10" key="1">
    <citation type="submission" date="2023-09" db="EMBL/GenBank/DDBJ databases">
        <authorList>
            <person name="Rey-Velasco X."/>
        </authorList>
    </citation>
    <scope>NUCLEOTIDE SEQUENCE [LARGE SCALE GENOMIC DNA]</scope>
    <source>
        <strain evidence="9 10">W345</strain>
    </source>
</reference>
<dbReference type="SMART" id="SM00220">
    <property type="entry name" value="S_TKc"/>
    <property type="match status" value="1"/>
</dbReference>
<proteinExistence type="predicted"/>
<evidence type="ECO:0000256" key="3">
    <source>
        <dbReference type="ARBA" id="ARBA00022777"/>
    </source>
</evidence>
<dbReference type="InterPro" id="IPR036388">
    <property type="entry name" value="WH-like_DNA-bd_sf"/>
</dbReference>
<keyword evidence="5 6" id="KW-0238">DNA-binding</keyword>
<evidence type="ECO:0000259" key="8">
    <source>
        <dbReference type="PROSITE" id="PS51755"/>
    </source>
</evidence>
<feature type="domain" description="OmpR/PhoB-type" evidence="8">
    <location>
        <begin position="7"/>
        <end position="103"/>
    </location>
</feature>
<feature type="DNA-binding region" description="OmpR/PhoB-type" evidence="6">
    <location>
        <begin position="7"/>
        <end position="103"/>
    </location>
</feature>
<dbReference type="InterPro" id="IPR000719">
    <property type="entry name" value="Prot_kinase_dom"/>
</dbReference>
<evidence type="ECO:0000256" key="2">
    <source>
        <dbReference type="ARBA" id="ARBA00022741"/>
    </source>
</evidence>
<keyword evidence="3" id="KW-0418">Kinase</keyword>
<dbReference type="Pfam" id="PF00069">
    <property type="entry name" value="Pkinase"/>
    <property type="match status" value="1"/>
</dbReference>